<dbReference type="AlphaFoldDB" id="A0AAE1QKD5"/>
<feature type="compositionally biased region" description="Polar residues" evidence="1">
    <location>
        <begin position="34"/>
        <end position="47"/>
    </location>
</feature>
<evidence type="ECO:0000313" key="2">
    <source>
        <dbReference type="EMBL" id="KAK4327989.1"/>
    </source>
</evidence>
<keyword evidence="3" id="KW-1185">Reference proteome</keyword>
<comment type="caution">
    <text evidence="2">The sequence shown here is derived from an EMBL/GenBank/DDBJ whole genome shotgun (WGS) entry which is preliminary data.</text>
</comment>
<dbReference type="EMBL" id="JAWZYT010000105">
    <property type="protein sequence ID" value="KAK4327989.1"/>
    <property type="molecule type" value="Genomic_DNA"/>
</dbReference>
<accession>A0AAE1QKD5</accession>
<feature type="region of interest" description="Disordered" evidence="1">
    <location>
        <begin position="1"/>
        <end position="54"/>
    </location>
</feature>
<evidence type="ECO:0000256" key="1">
    <source>
        <dbReference type="SAM" id="MobiDB-lite"/>
    </source>
</evidence>
<proteinExistence type="predicted"/>
<protein>
    <submittedName>
        <fullName evidence="2">Uncharacterized protein</fullName>
    </submittedName>
</protein>
<evidence type="ECO:0000313" key="3">
    <source>
        <dbReference type="Proteomes" id="UP001292094"/>
    </source>
</evidence>
<organism evidence="2 3">
    <name type="scientific">Petrolisthes manimaculis</name>
    <dbReference type="NCBI Taxonomy" id="1843537"/>
    <lineage>
        <taxon>Eukaryota</taxon>
        <taxon>Metazoa</taxon>
        <taxon>Ecdysozoa</taxon>
        <taxon>Arthropoda</taxon>
        <taxon>Crustacea</taxon>
        <taxon>Multicrustacea</taxon>
        <taxon>Malacostraca</taxon>
        <taxon>Eumalacostraca</taxon>
        <taxon>Eucarida</taxon>
        <taxon>Decapoda</taxon>
        <taxon>Pleocyemata</taxon>
        <taxon>Anomura</taxon>
        <taxon>Galatheoidea</taxon>
        <taxon>Porcellanidae</taxon>
        <taxon>Petrolisthes</taxon>
    </lineage>
</organism>
<reference evidence="2" key="1">
    <citation type="submission" date="2023-11" db="EMBL/GenBank/DDBJ databases">
        <title>Genome assemblies of two species of porcelain crab, Petrolisthes cinctipes and Petrolisthes manimaculis (Anomura: Porcellanidae).</title>
        <authorList>
            <person name="Angst P."/>
        </authorList>
    </citation>
    <scope>NUCLEOTIDE SEQUENCE</scope>
    <source>
        <strain evidence="2">PB745_02</strain>
        <tissue evidence="2">Gill</tissue>
    </source>
</reference>
<sequence>MSSTGRLSAKLKKSASATPTSLETRVPLERIKTTGPSSNKPINRSPLTTPPPPLCVIEADNYKGFKLEMEGAVTPTRPLYNTLMVPPASLTKKGINHTFDLQYKERKGSQEDQMEKEV</sequence>
<name>A0AAE1QKD5_9EUCA</name>
<dbReference type="Proteomes" id="UP001292094">
    <property type="component" value="Unassembled WGS sequence"/>
</dbReference>
<gene>
    <name evidence="2" type="ORF">Pmani_001561</name>
</gene>